<dbReference type="EMBL" id="LR828257">
    <property type="protein sequence ID" value="CAD0298548.1"/>
    <property type="molecule type" value="Genomic_DNA"/>
</dbReference>
<reference evidence="2 4" key="2">
    <citation type="submission" date="2023-10" db="EMBL/GenBank/DDBJ databases">
        <title>A new tool for lettuce pathogen research.</title>
        <authorList>
            <person name="Horton K.N."/>
            <person name="Cseke L.J."/>
            <person name="Badiwe M."/>
            <person name="Tesfaye D."/>
            <person name="Klein A."/>
            <person name="Su J."/>
            <person name="Potnis N."/>
            <person name="Gassmann W."/>
        </authorList>
    </citation>
    <scope>NUCLEOTIDE SEQUENCE [LARGE SCALE GENOMIC DNA]</scope>
    <source>
        <strain evidence="2 4">JSKH1901</strain>
    </source>
</reference>
<organism evidence="1 3">
    <name type="scientific">Xanthomonas hortorum pv. vitians</name>
    <dbReference type="NCBI Taxonomy" id="83224"/>
    <lineage>
        <taxon>Bacteria</taxon>
        <taxon>Pseudomonadati</taxon>
        <taxon>Pseudomonadota</taxon>
        <taxon>Gammaproteobacteria</taxon>
        <taxon>Lysobacterales</taxon>
        <taxon>Lysobacteraceae</taxon>
        <taxon>Xanthomonas</taxon>
    </lineage>
</organism>
<dbReference type="GeneID" id="80258273"/>
<evidence type="ECO:0000313" key="3">
    <source>
        <dbReference type="Proteomes" id="UP000515406"/>
    </source>
</evidence>
<sequence length="43" mass="4746">MDLGLIRRCDALQACRQLGALVEAQLLMPCVFGALNELSLQDR</sequence>
<name>A0A6V7B9Z4_9XANT</name>
<dbReference type="EMBL" id="JAWMQI010000009">
    <property type="protein sequence ID" value="MDV7247578.1"/>
    <property type="molecule type" value="Genomic_DNA"/>
</dbReference>
<reference evidence="1 3" key="1">
    <citation type="submission" date="2020-07" db="EMBL/GenBank/DDBJ databases">
        <authorList>
            <person name="Pothier F. J."/>
        </authorList>
    </citation>
    <scope>NUCLEOTIDE SEQUENCE [LARGE SCALE GENOMIC DNA]</scope>
    <source>
        <strain evidence="1 3">CFBP 498</strain>
    </source>
</reference>
<proteinExistence type="predicted"/>
<evidence type="ECO:0000313" key="2">
    <source>
        <dbReference type="EMBL" id="MDV7247578.1"/>
    </source>
</evidence>
<dbReference type="Proteomes" id="UP001187425">
    <property type="component" value="Unassembled WGS sequence"/>
</dbReference>
<evidence type="ECO:0000313" key="1">
    <source>
        <dbReference type="EMBL" id="CAD0298548.1"/>
    </source>
</evidence>
<protein>
    <submittedName>
        <fullName evidence="1">Uncharacterized protein</fullName>
    </submittedName>
</protein>
<accession>A0A6V7B9Z4</accession>
<gene>
    <name evidence="1" type="ORF">CFBP498_00760</name>
    <name evidence="2" type="ORF">R4K57_03890</name>
</gene>
<dbReference type="RefSeq" id="WP_257392002.1">
    <property type="nucleotide sequence ID" value="NZ_CP060399.1"/>
</dbReference>
<keyword evidence="3" id="KW-1185">Reference proteome</keyword>
<evidence type="ECO:0000313" key="4">
    <source>
        <dbReference type="Proteomes" id="UP001187425"/>
    </source>
</evidence>
<dbReference type="EMBL" id="LR828257">
    <property type="protein sequence ID" value="CAD0298543.1"/>
    <property type="molecule type" value="Genomic_DNA"/>
</dbReference>
<dbReference type="Proteomes" id="UP000515406">
    <property type="component" value="Chromosome"/>
</dbReference>
<dbReference type="AlphaFoldDB" id="A0A6V7B9Z4"/>